<feature type="compositionally biased region" description="Low complexity" evidence="1">
    <location>
        <begin position="240"/>
        <end position="256"/>
    </location>
</feature>
<organism evidence="3">
    <name type="scientific">Arion vulgaris</name>
    <dbReference type="NCBI Taxonomy" id="1028688"/>
    <lineage>
        <taxon>Eukaryota</taxon>
        <taxon>Metazoa</taxon>
        <taxon>Spiralia</taxon>
        <taxon>Lophotrochozoa</taxon>
        <taxon>Mollusca</taxon>
        <taxon>Gastropoda</taxon>
        <taxon>Heterobranchia</taxon>
        <taxon>Euthyneura</taxon>
        <taxon>Panpulmonata</taxon>
        <taxon>Eupulmonata</taxon>
        <taxon>Stylommatophora</taxon>
        <taxon>Helicina</taxon>
        <taxon>Arionoidea</taxon>
        <taxon>Arionidae</taxon>
        <taxon>Arion</taxon>
    </lineage>
</organism>
<dbReference type="Gene3D" id="1.10.10.1210">
    <property type="entry name" value="MAGE homology domain, winged helix WH2 motif"/>
    <property type="match status" value="1"/>
</dbReference>
<evidence type="ECO:0000259" key="2">
    <source>
        <dbReference type="PROSITE" id="PS50838"/>
    </source>
</evidence>
<sequence length="256" mass="28893">MPTKTSQASSQRGGSSQLHGQSLTQDGELDKKVNELVQYFLVMDQKKIPIKKKDINKAIQINGAKAFLTILEKASEKLSNIFGYRVVELEDKLKGSYILVNDVTYSSDEKVLIWSEEDRAKMGLLSVILNMIFMNGNLIYEDDLWFALTRLGISQEEKNPTFGNVKSLIMEEFVRQAYLEVVQQPNAETPTKSFHWGQRAKHELTKTVALNIVCQITETQSTDWLNQAEQCRLEDGTGASNTQTPETSSTSSSRFK</sequence>
<dbReference type="SMART" id="SM01373">
    <property type="entry name" value="MAGE"/>
    <property type="match status" value="1"/>
</dbReference>
<dbReference type="InterPro" id="IPR037445">
    <property type="entry name" value="MAGE"/>
</dbReference>
<proteinExistence type="predicted"/>
<name>A0A0B7AT40_9EUPU</name>
<dbReference type="PANTHER" id="PTHR11736">
    <property type="entry name" value="MELANOMA-ASSOCIATED ANTIGEN MAGE ANTIGEN"/>
    <property type="match status" value="1"/>
</dbReference>
<protein>
    <recommendedName>
        <fullName evidence="2">MAGE domain-containing protein</fullName>
    </recommendedName>
</protein>
<feature type="domain" description="MAGE" evidence="2">
    <location>
        <begin position="29"/>
        <end position="231"/>
    </location>
</feature>
<dbReference type="FunFam" id="1.10.10.1210:FF:000001">
    <property type="entry name" value="melanoma-associated antigen D1"/>
    <property type="match status" value="1"/>
</dbReference>
<feature type="compositionally biased region" description="Low complexity" evidence="1">
    <location>
        <begin position="1"/>
        <end position="17"/>
    </location>
</feature>
<dbReference type="InterPro" id="IPR041898">
    <property type="entry name" value="MAGE_WH1"/>
</dbReference>
<dbReference type="Gene3D" id="1.10.10.1200">
    <property type="entry name" value="MAGE homology domain, winged helix WH1 motif"/>
    <property type="match status" value="1"/>
</dbReference>
<feature type="region of interest" description="Disordered" evidence="1">
    <location>
        <begin position="1"/>
        <end position="24"/>
    </location>
</feature>
<evidence type="ECO:0000313" key="3">
    <source>
        <dbReference type="EMBL" id="CEK84204.1"/>
    </source>
</evidence>
<gene>
    <name evidence="3" type="primary">ORF141305</name>
</gene>
<accession>A0A0B7AT40</accession>
<reference evidence="3" key="1">
    <citation type="submission" date="2014-12" db="EMBL/GenBank/DDBJ databases">
        <title>Insight into the proteome of Arion vulgaris.</title>
        <authorList>
            <person name="Aradska J."/>
            <person name="Bulat T."/>
            <person name="Smidak R."/>
            <person name="Sarate P."/>
            <person name="Gangsoo J."/>
            <person name="Sialana F."/>
            <person name="Bilban M."/>
            <person name="Lubec G."/>
        </authorList>
    </citation>
    <scope>NUCLEOTIDE SEQUENCE</scope>
    <source>
        <tissue evidence="3">Skin</tissue>
    </source>
</reference>
<feature type="region of interest" description="Disordered" evidence="1">
    <location>
        <begin position="234"/>
        <end position="256"/>
    </location>
</feature>
<dbReference type="PANTHER" id="PTHR11736:SF14">
    <property type="entry name" value="NSE3 HOMOLOG, SMC5-SMC6 COMPLEX COMPONENT"/>
    <property type="match status" value="1"/>
</dbReference>
<dbReference type="EMBL" id="HACG01037339">
    <property type="protein sequence ID" value="CEK84204.1"/>
    <property type="molecule type" value="Transcribed_RNA"/>
</dbReference>
<dbReference type="InterPro" id="IPR041899">
    <property type="entry name" value="MAGE_WH2"/>
</dbReference>
<dbReference type="InterPro" id="IPR002190">
    <property type="entry name" value="MHD_dom"/>
</dbReference>
<dbReference type="PROSITE" id="PS50838">
    <property type="entry name" value="MAGE"/>
    <property type="match status" value="1"/>
</dbReference>
<dbReference type="AlphaFoldDB" id="A0A0B7AT40"/>
<dbReference type="GO" id="GO:0005634">
    <property type="term" value="C:nucleus"/>
    <property type="evidence" value="ECO:0007669"/>
    <property type="project" value="TreeGrafter"/>
</dbReference>
<evidence type="ECO:0000256" key="1">
    <source>
        <dbReference type="SAM" id="MobiDB-lite"/>
    </source>
</evidence>
<dbReference type="Pfam" id="PF01454">
    <property type="entry name" value="MAGE"/>
    <property type="match status" value="1"/>
</dbReference>